<evidence type="ECO:0000313" key="3">
    <source>
        <dbReference type="EMBL" id="CAB4221682.1"/>
    </source>
</evidence>
<organism evidence="2">
    <name type="scientific">uncultured Caudovirales phage</name>
    <dbReference type="NCBI Taxonomy" id="2100421"/>
    <lineage>
        <taxon>Viruses</taxon>
        <taxon>Duplodnaviria</taxon>
        <taxon>Heunggongvirae</taxon>
        <taxon>Uroviricota</taxon>
        <taxon>Caudoviricetes</taxon>
        <taxon>Peduoviridae</taxon>
        <taxon>Maltschvirus</taxon>
        <taxon>Maltschvirus maltsch</taxon>
    </lineage>
</organism>
<dbReference type="EMBL" id="LR797360">
    <property type="protein sequence ID" value="CAB4205529.1"/>
    <property type="molecule type" value="Genomic_DNA"/>
</dbReference>
<reference evidence="2" key="1">
    <citation type="submission" date="2020-05" db="EMBL/GenBank/DDBJ databases">
        <authorList>
            <person name="Chiriac C."/>
            <person name="Salcher M."/>
            <person name="Ghai R."/>
            <person name="Kavagutti S V."/>
        </authorList>
    </citation>
    <scope>NUCLEOTIDE SEQUENCE</scope>
</reference>
<dbReference type="EMBL" id="LR797247">
    <property type="protein sequence ID" value="CAB4196360.1"/>
    <property type="molecule type" value="Genomic_DNA"/>
</dbReference>
<protein>
    <submittedName>
        <fullName evidence="2">Uncharacterized protein</fullName>
    </submittedName>
</protein>
<gene>
    <name evidence="1" type="ORF">UFOVP1286_86</name>
    <name evidence="2" type="ORF">UFOVP1407_23</name>
    <name evidence="3" type="ORF">UFOVP1640_83</name>
</gene>
<sequence length="85" mass="9528">MVVECLNSKFEIPDLLINKFIKDFDGLPGSGAYQSVLELRGHIAEVVDYVSEDPDALHEPEIMSDFLRALAMKKALETHGIFYDA</sequence>
<dbReference type="EMBL" id="LR797504">
    <property type="protein sequence ID" value="CAB4221682.1"/>
    <property type="molecule type" value="Genomic_DNA"/>
</dbReference>
<evidence type="ECO:0000313" key="1">
    <source>
        <dbReference type="EMBL" id="CAB4196360.1"/>
    </source>
</evidence>
<proteinExistence type="predicted"/>
<evidence type="ECO:0000313" key="2">
    <source>
        <dbReference type="EMBL" id="CAB4205529.1"/>
    </source>
</evidence>
<name>A0A6J5S8T3_9CAUD</name>
<accession>A0A6J5S8T3</accession>